<sequence>MDDFMLFYTFLSHWILFVVYSSFPTMDDNQWMISCYFIHFFHIGFFLLFIHLFQQWMVFVFYFCWLVCYSFRKLRFI</sequence>
<gene>
    <name evidence="2" type="ORF">M6B38_324975</name>
</gene>
<organism evidence="2 3">
    <name type="scientific">Iris pallida</name>
    <name type="common">Sweet iris</name>
    <dbReference type="NCBI Taxonomy" id="29817"/>
    <lineage>
        <taxon>Eukaryota</taxon>
        <taxon>Viridiplantae</taxon>
        <taxon>Streptophyta</taxon>
        <taxon>Embryophyta</taxon>
        <taxon>Tracheophyta</taxon>
        <taxon>Spermatophyta</taxon>
        <taxon>Magnoliopsida</taxon>
        <taxon>Liliopsida</taxon>
        <taxon>Asparagales</taxon>
        <taxon>Iridaceae</taxon>
        <taxon>Iridoideae</taxon>
        <taxon>Irideae</taxon>
        <taxon>Iris</taxon>
    </lineage>
</organism>
<keyword evidence="3" id="KW-1185">Reference proteome</keyword>
<dbReference type="Proteomes" id="UP001140949">
    <property type="component" value="Unassembled WGS sequence"/>
</dbReference>
<accession>A0AAX6H7D7</accession>
<feature type="transmembrane region" description="Helical" evidence="1">
    <location>
        <begin position="6"/>
        <end position="23"/>
    </location>
</feature>
<protein>
    <submittedName>
        <fullName evidence="2">Kinesin-like protein KIN-UA</fullName>
    </submittedName>
</protein>
<dbReference type="AlphaFoldDB" id="A0AAX6H7D7"/>
<reference evidence="2" key="2">
    <citation type="submission" date="2023-04" db="EMBL/GenBank/DDBJ databases">
        <authorList>
            <person name="Bruccoleri R.E."/>
            <person name="Oakeley E.J."/>
            <person name="Faust A.-M."/>
            <person name="Dessus-Babus S."/>
            <person name="Altorfer M."/>
            <person name="Burckhardt D."/>
            <person name="Oertli M."/>
            <person name="Naumann U."/>
            <person name="Petersen F."/>
            <person name="Wong J."/>
        </authorList>
    </citation>
    <scope>NUCLEOTIDE SEQUENCE</scope>
    <source>
        <strain evidence="2">GSM-AAB239-AS_SAM_17_03QT</strain>
        <tissue evidence="2">Leaf</tissue>
    </source>
</reference>
<feature type="transmembrane region" description="Helical" evidence="1">
    <location>
        <begin position="30"/>
        <end position="50"/>
    </location>
</feature>
<dbReference type="EMBL" id="JANAVB010011800">
    <property type="protein sequence ID" value="KAJ6836702.1"/>
    <property type="molecule type" value="Genomic_DNA"/>
</dbReference>
<evidence type="ECO:0000256" key="1">
    <source>
        <dbReference type="SAM" id="Phobius"/>
    </source>
</evidence>
<keyword evidence="1" id="KW-0472">Membrane</keyword>
<evidence type="ECO:0000313" key="3">
    <source>
        <dbReference type="Proteomes" id="UP001140949"/>
    </source>
</evidence>
<keyword evidence="1" id="KW-1133">Transmembrane helix</keyword>
<proteinExistence type="predicted"/>
<reference evidence="2" key="1">
    <citation type="journal article" date="2023" name="GigaByte">
        <title>Genome assembly of the bearded iris, Iris pallida Lam.</title>
        <authorList>
            <person name="Bruccoleri R.E."/>
            <person name="Oakeley E.J."/>
            <person name="Faust A.M.E."/>
            <person name="Altorfer M."/>
            <person name="Dessus-Babus S."/>
            <person name="Burckhardt D."/>
            <person name="Oertli M."/>
            <person name="Naumann U."/>
            <person name="Petersen F."/>
            <person name="Wong J."/>
        </authorList>
    </citation>
    <scope>NUCLEOTIDE SEQUENCE</scope>
    <source>
        <strain evidence="2">GSM-AAB239-AS_SAM_17_03QT</strain>
    </source>
</reference>
<name>A0AAX6H7D7_IRIPA</name>
<keyword evidence="1" id="KW-0812">Transmembrane</keyword>
<evidence type="ECO:0000313" key="2">
    <source>
        <dbReference type="EMBL" id="KAJ6836702.1"/>
    </source>
</evidence>
<comment type="caution">
    <text evidence="2">The sequence shown here is derived from an EMBL/GenBank/DDBJ whole genome shotgun (WGS) entry which is preliminary data.</text>
</comment>